<feature type="transmembrane region" description="Helical" evidence="17">
    <location>
        <begin position="730"/>
        <end position="749"/>
    </location>
</feature>
<dbReference type="SUPFAM" id="SSF81665">
    <property type="entry name" value="Calcium ATPase, transmembrane domain M"/>
    <property type="match status" value="1"/>
</dbReference>
<dbReference type="PANTHER" id="PTHR43294">
    <property type="entry name" value="SODIUM/POTASSIUM-TRANSPORTING ATPASE SUBUNIT ALPHA"/>
    <property type="match status" value="1"/>
</dbReference>
<dbReference type="SFLD" id="SFLDS00003">
    <property type="entry name" value="Haloacid_Dehalogenase"/>
    <property type="match status" value="1"/>
</dbReference>
<dbReference type="EC" id="7.2.2.8" evidence="2"/>
<dbReference type="GO" id="GO:0005524">
    <property type="term" value="F:ATP binding"/>
    <property type="evidence" value="ECO:0007669"/>
    <property type="project" value="UniProtKB-KW"/>
</dbReference>
<dbReference type="Gene3D" id="1.20.1110.10">
    <property type="entry name" value="Calcium-transporting ATPase, transmembrane domain"/>
    <property type="match status" value="1"/>
</dbReference>
<feature type="transmembrane region" description="Helical" evidence="17">
    <location>
        <begin position="69"/>
        <end position="87"/>
    </location>
</feature>
<dbReference type="Gene3D" id="2.70.150.10">
    <property type="entry name" value="Calcium-transporting ATPase, cytoplasmic transduction domain A"/>
    <property type="match status" value="1"/>
</dbReference>
<organism evidence="19 20">
    <name type="scientific">Methanoculleus chikugoensis</name>
    <dbReference type="NCBI Taxonomy" id="118126"/>
    <lineage>
        <taxon>Archaea</taxon>
        <taxon>Methanobacteriati</taxon>
        <taxon>Methanobacteriota</taxon>
        <taxon>Stenosarchaea group</taxon>
        <taxon>Methanomicrobia</taxon>
        <taxon>Methanomicrobiales</taxon>
        <taxon>Methanomicrobiaceae</taxon>
        <taxon>Methanoculleus</taxon>
    </lineage>
</organism>
<reference evidence="19 20" key="1">
    <citation type="submission" date="2016-08" db="EMBL/GenBank/DDBJ databases">
        <authorList>
            <person name="Seilhamer J.J."/>
        </authorList>
    </citation>
    <scope>NUCLEOTIDE SEQUENCE [LARGE SCALE GENOMIC DNA]</scope>
    <source>
        <strain evidence="19">L21-II-0</strain>
    </source>
</reference>
<sequence>MPAPTGESAGGSPPPDWHALSATEVQRELGADPSGLSTGNAEERLQRYGPNVLREEERESRLQVFLRQFKSVLIVILIIAAAVSFFVGEALDAAAILIIVILNALLGYSQEWQAGEAIEALRKMLVQHAMVVRDGERREIDAAALVRGDLVLLDMGGRVPADIYIVEATSLQVDEAPLTGESSPVDKTPGSLPVGTPLAERSNMAFAGTTVTNGHGRGFVVATGMQTEFGRIAGLSQRIADETTPLARQMDRLGRDLGLIALGIAALVVVVGLLQQRELLEMFLVGVSLAVAVIPEGLPAVVTLTLAIGIKTMMRRNCLIRHLPASETLGAVSVICTDKTGTLTRNEMTVVRVRTPATEIAVTGAGYLPMGEFLVEERPIDPLADPGLRRFLRTVLLCNHATLALEEGGWRVFGTPTEGALVVAAEKAGLSRDDAPEPVKEFSFNSTRKRMTIVYREGEGDVAHVKGAPEVLLARSSRVFLGGSVVPLTDELRDALLAEIERYASQGLRVLGAACRPLPAGIEWTVETVESDLVFLGLAGIVDPPRPEAAEAIRLCRSAGIDVIMITGDNPLTASTIARKLGLSSEGAMTGADLEAMTDDELEERLRTTKVLSRVTAEHKLRVIDILSRDREVIAMTGDGVNDAPALKKASIGIAMGIKGTDAAKESSDMVLVDDNFASIVAGVEEGRREYDNIARFTRYLLSSNVGELVAIVGALLLGLPLILIPVQILWINLVTDGLTALALGLEPAERDVMQRRPRDPQEAILTRNAYLVILILGIWLGLLTIYVFLGLYEVDLDRARTMAFTGLIVFELYNVLNFRSFRFPLHRIGFFSNPALLLAILGSLALQALVVYVPVFNVFLGTAPLTLADWGLLALLGLPVLLAGEAYKILRLKRAGASPGAG</sequence>
<dbReference type="FunFam" id="1.20.1110.10:FF:000065">
    <property type="entry name" value="Sarcoplasmic/endoplasmic reticulum calcium ATPase 1"/>
    <property type="match status" value="1"/>
</dbReference>
<dbReference type="Pfam" id="PF00690">
    <property type="entry name" value="Cation_ATPase_N"/>
    <property type="match status" value="1"/>
</dbReference>
<feature type="transmembrane region" description="Helical" evidence="17">
    <location>
        <begin position="282"/>
        <end position="307"/>
    </location>
</feature>
<dbReference type="EMBL" id="FMID01000042">
    <property type="protein sequence ID" value="SCL75819.1"/>
    <property type="molecule type" value="Genomic_DNA"/>
</dbReference>
<proteinExistence type="predicted"/>
<evidence type="ECO:0000256" key="12">
    <source>
        <dbReference type="ARBA" id="ARBA00022989"/>
    </source>
</evidence>
<feature type="region of interest" description="Disordered" evidence="16">
    <location>
        <begin position="1"/>
        <end position="24"/>
    </location>
</feature>
<protein>
    <recommendedName>
        <fullName evidence="2">P-type Cu(+) transporter</fullName>
        <ecNumber evidence="2">7.2.2.8</ecNumber>
    </recommendedName>
</protein>
<dbReference type="NCBIfam" id="TIGR01494">
    <property type="entry name" value="ATPase_P-type"/>
    <property type="match status" value="2"/>
</dbReference>
<dbReference type="SFLD" id="SFLDG00002">
    <property type="entry name" value="C1.7:_P-type_atpase_like"/>
    <property type="match status" value="1"/>
</dbReference>
<keyword evidence="11" id="KW-1278">Translocase</keyword>
<dbReference type="InterPro" id="IPR006068">
    <property type="entry name" value="ATPase_P-typ_cation-transptr_C"/>
</dbReference>
<dbReference type="Pfam" id="PF00122">
    <property type="entry name" value="E1-E2_ATPase"/>
    <property type="match status" value="1"/>
</dbReference>
<feature type="transmembrane region" description="Helical" evidence="17">
    <location>
        <begin position="831"/>
        <end position="856"/>
    </location>
</feature>
<dbReference type="Gene3D" id="3.40.50.1000">
    <property type="entry name" value="HAD superfamily/HAD-like"/>
    <property type="match status" value="1"/>
</dbReference>
<dbReference type="SFLD" id="SFLDF00027">
    <property type="entry name" value="p-type_atpase"/>
    <property type="match status" value="1"/>
</dbReference>
<dbReference type="InterPro" id="IPR018303">
    <property type="entry name" value="ATPase_P-typ_P_site"/>
</dbReference>
<keyword evidence="3" id="KW-0813">Transport</keyword>
<dbReference type="InterPro" id="IPR023214">
    <property type="entry name" value="HAD_sf"/>
</dbReference>
<keyword evidence="19" id="KW-0378">Hydrolase</keyword>
<evidence type="ECO:0000259" key="18">
    <source>
        <dbReference type="SMART" id="SM00831"/>
    </source>
</evidence>
<dbReference type="SUPFAM" id="SSF81653">
    <property type="entry name" value="Calcium ATPase, transduction domain A"/>
    <property type="match status" value="1"/>
</dbReference>
<dbReference type="AlphaFoldDB" id="A0A1M4MLN5"/>
<dbReference type="PRINTS" id="PR00120">
    <property type="entry name" value="HATPASE"/>
</dbReference>
<dbReference type="Proteomes" id="UP000184671">
    <property type="component" value="Unassembled WGS sequence"/>
</dbReference>
<keyword evidence="15 17" id="KW-0472">Membrane</keyword>
<dbReference type="InterPro" id="IPR023299">
    <property type="entry name" value="ATPase_P-typ_cyto_dom_N"/>
</dbReference>
<evidence type="ECO:0000256" key="1">
    <source>
        <dbReference type="ARBA" id="ARBA00004651"/>
    </source>
</evidence>
<dbReference type="SUPFAM" id="SSF81660">
    <property type="entry name" value="Metal cation-transporting ATPase, ATP-binding domain N"/>
    <property type="match status" value="1"/>
</dbReference>
<dbReference type="FunFam" id="3.40.50.1000:FF:000144">
    <property type="entry name" value="copper-transporting ATPase 1 isoform X2"/>
    <property type="match status" value="1"/>
</dbReference>
<dbReference type="SMART" id="SM00831">
    <property type="entry name" value="Cation_ATPase_N"/>
    <property type="match status" value="1"/>
</dbReference>
<dbReference type="PRINTS" id="PR00119">
    <property type="entry name" value="CATATPASE"/>
</dbReference>
<dbReference type="RefSeq" id="WP_074370061.1">
    <property type="nucleotide sequence ID" value="NZ_FMID01000042.1"/>
</dbReference>
<dbReference type="GO" id="GO:0016887">
    <property type="term" value="F:ATP hydrolysis activity"/>
    <property type="evidence" value="ECO:0007669"/>
    <property type="project" value="InterPro"/>
</dbReference>
<evidence type="ECO:0000256" key="10">
    <source>
        <dbReference type="ARBA" id="ARBA00022842"/>
    </source>
</evidence>
<evidence type="ECO:0000256" key="5">
    <source>
        <dbReference type="ARBA" id="ARBA00022692"/>
    </source>
</evidence>
<dbReference type="PANTHER" id="PTHR43294:SF21">
    <property type="entry name" value="CATION TRANSPORTING ATPASE"/>
    <property type="match status" value="1"/>
</dbReference>
<evidence type="ECO:0000256" key="14">
    <source>
        <dbReference type="ARBA" id="ARBA00023065"/>
    </source>
</evidence>
<evidence type="ECO:0000256" key="4">
    <source>
        <dbReference type="ARBA" id="ARBA00022475"/>
    </source>
</evidence>
<dbReference type="STRING" id="118126.L21_1735"/>
<dbReference type="InterPro" id="IPR008250">
    <property type="entry name" value="ATPase_P-typ_transduc_dom_A_sf"/>
</dbReference>
<dbReference type="InterPro" id="IPR059000">
    <property type="entry name" value="ATPase_P-type_domA"/>
</dbReference>
<dbReference type="GO" id="GO:0046872">
    <property type="term" value="F:metal ion binding"/>
    <property type="evidence" value="ECO:0007669"/>
    <property type="project" value="UniProtKB-KW"/>
</dbReference>
<dbReference type="PROSITE" id="PS00154">
    <property type="entry name" value="ATPASE_E1_E2"/>
    <property type="match status" value="1"/>
</dbReference>
<evidence type="ECO:0000256" key="6">
    <source>
        <dbReference type="ARBA" id="ARBA00022723"/>
    </source>
</evidence>
<feature type="domain" description="Cation-transporting P-type ATPase N-terminal" evidence="18">
    <location>
        <begin position="16"/>
        <end position="89"/>
    </location>
</feature>
<evidence type="ECO:0000256" key="16">
    <source>
        <dbReference type="SAM" id="MobiDB-lite"/>
    </source>
</evidence>
<keyword evidence="8" id="KW-0187">Copper transport</keyword>
<evidence type="ECO:0000313" key="19">
    <source>
        <dbReference type="EMBL" id="SCL75819.1"/>
    </source>
</evidence>
<evidence type="ECO:0000256" key="2">
    <source>
        <dbReference type="ARBA" id="ARBA00012517"/>
    </source>
</evidence>
<accession>A0A1M4MLN5</accession>
<evidence type="ECO:0000256" key="17">
    <source>
        <dbReference type="SAM" id="Phobius"/>
    </source>
</evidence>
<keyword evidence="12 17" id="KW-1133">Transmembrane helix</keyword>
<feature type="transmembrane region" description="Helical" evidence="17">
    <location>
        <begin position="770"/>
        <end position="790"/>
    </location>
</feature>
<comment type="subcellular location">
    <subcellularLocation>
        <location evidence="1">Cell membrane</location>
        <topology evidence="1">Multi-pass membrane protein</topology>
    </subcellularLocation>
</comment>
<dbReference type="OrthoDB" id="8588at2157"/>
<dbReference type="GO" id="GO:0140581">
    <property type="term" value="F:P-type monovalent copper transporter activity"/>
    <property type="evidence" value="ECO:0007669"/>
    <property type="project" value="UniProtKB-EC"/>
</dbReference>
<evidence type="ECO:0000313" key="20">
    <source>
        <dbReference type="Proteomes" id="UP000184671"/>
    </source>
</evidence>
<feature type="transmembrane region" description="Helical" evidence="17">
    <location>
        <begin position="802"/>
        <end position="819"/>
    </location>
</feature>
<dbReference type="InterPro" id="IPR044492">
    <property type="entry name" value="P_typ_ATPase_HD_dom"/>
</dbReference>
<keyword evidence="6" id="KW-0479">Metal-binding</keyword>
<dbReference type="Gene3D" id="3.40.1110.10">
    <property type="entry name" value="Calcium-transporting ATPase, cytoplasmic domain N"/>
    <property type="match status" value="1"/>
</dbReference>
<feature type="transmembrane region" description="Helical" evidence="17">
    <location>
        <begin position="257"/>
        <end position="276"/>
    </location>
</feature>
<feature type="transmembrane region" description="Helical" evidence="17">
    <location>
        <begin position="868"/>
        <end position="885"/>
    </location>
</feature>
<keyword evidence="5 17" id="KW-0812">Transmembrane</keyword>
<dbReference type="InterPro" id="IPR050510">
    <property type="entry name" value="Cation_transp_ATPase_P-type"/>
</dbReference>
<evidence type="ECO:0000256" key="13">
    <source>
        <dbReference type="ARBA" id="ARBA00023008"/>
    </source>
</evidence>
<dbReference type="Pfam" id="PF13246">
    <property type="entry name" value="Cation_ATPase"/>
    <property type="match status" value="1"/>
</dbReference>
<evidence type="ECO:0000256" key="11">
    <source>
        <dbReference type="ARBA" id="ARBA00022967"/>
    </source>
</evidence>
<evidence type="ECO:0000256" key="9">
    <source>
        <dbReference type="ARBA" id="ARBA00022840"/>
    </source>
</evidence>
<evidence type="ECO:0000256" key="15">
    <source>
        <dbReference type="ARBA" id="ARBA00023136"/>
    </source>
</evidence>
<dbReference type="InterPro" id="IPR004014">
    <property type="entry name" value="ATPase_P-typ_cation-transptr_N"/>
</dbReference>
<dbReference type="InterPro" id="IPR001757">
    <property type="entry name" value="P_typ_ATPase"/>
</dbReference>
<keyword evidence="14" id="KW-0406">Ion transport</keyword>
<keyword evidence="13" id="KW-0186">Copper</keyword>
<dbReference type="GO" id="GO:0005886">
    <property type="term" value="C:plasma membrane"/>
    <property type="evidence" value="ECO:0007669"/>
    <property type="project" value="UniProtKB-SubCell"/>
</dbReference>
<dbReference type="SUPFAM" id="SSF56784">
    <property type="entry name" value="HAD-like"/>
    <property type="match status" value="1"/>
</dbReference>
<keyword evidence="4" id="KW-1003">Cell membrane</keyword>
<keyword evidence="9" id="KW-0067">ATP-binding</keyword>
<keyword evidence="7" id="KW-0547">Nucleotide-binding</keyword>
<evidence type="ECO:0000256" key="3">
    <source>
        <dbReference type="ARBA" id="ARBA00022448"/>
    </source>
</evidence>
<evidence type="ECO:0000256" key="8">
    <source>
        <dbReference type="ARBA" id="ARBA00022796"/>
    </source>
</evidence>
<dbReference type="InterPro" id="IPR023298">
    <property type="entry name" value="ATPase_P-typ_TM_dom_sf"/>
</dbReference>
<feature type="transmembrane region" description="Helical" evidence="17">
    <location>
        <begin position="93"/>
        <end position="109"/>
    </location>
</feature>
<name>A0A1M4MLN5_9EURY</name>
<keyword evidence="10" id="KW-0460">Magnesium</keyword>
<dbReference type="Pfam" id="PF00689">
    <property type="entry name" value="Cation_ATPase_C"/>
    <property type="match status" value="1"/>
</dbReference>
<gene>
    <name evidence="19" type="primary">yloB</name>
    <name evidence="19" type="ORF">L21_1735</name>
</gene>
<dbReference type="InterPro" id="IPR036412">
    <property type="entry name" value="HAD-like_sf"/>
</dbReference>
<evidence type="ECO:0000256" key="7">
    <source>
        <dbReference type="ARBA" id="ARBA00022741"/>
    </source>
</evidence>
<feature type="transmembrane region" description="Helical" evidence="17">
    <location>
        <begin position="706"/>
        <end position="724"/>
    </location>
</feature>